<name>A0A7S4IBW6_9EUKA</name>
<dbReference type="PANTHER" id="PTHR11161:SF0">
    <property type="entry name" value="O-ACYLTRANSFERASE LIKE PROTEIN"/>
    <property type="match status" value="1"/>
</dbReference>
<dbReference type="AlphaFoldDB" id="A0A7S4IBW6"/>
<evidence type="ECO:0008006" key="3">
    <source>
        <dbReference type="Google" id="ProtNLM"/>
    </source>
</evidence>
<dbReference type="EMBL" id="HBKP01015046">
    <property type="protein sequence ID" value="CAE2224835.1"/>
    <property type="molecule type" value="Transcribed_RNA"/>
</dbReference>
<proteinExistence type="predicted"/>
<dbReference type="InterPro" id="IPR052728">
    <property type="entry name" value="O2_lipid_transport_reg"/>
</dbReference>
<keyword evidence="1" id="KW-0812">Transmembrane</keyword>
<dbReference type="PANTHER" id="PTHR11161">
    <property type="entry name" value="O-ACYLTRANSFERASE"/>
    <property type="match status" value="1"/>
</dbReference>
<feature type="transmembrane region" description="Helical" evidence="1">
    <location>
        <begin position="75"/>
        <end position="96"/>
    </location>
</feature>
<reference evidence="2" key="1">
    <citation type="submission" date="2021-01" db="EMBL/GenBank/DDBJ databases">
        <authorList>
            <person name="Corre E."/>
            <person name="Pelletier E."/>
            <person name="Niang G."/>
            <person name="Scheremetjew M."/>
            <person name="Finn R."/>
            <person name="Kale V."/>
            <person name="Holt S."/>
            <person name="Cochrane G."/>
            <person name="Meng A."/>
            <person name="Brown T."/>
            <person name="Cohen L."/>
        </authorList>
    </citation>
    <scope>NUCLEOTIDE SEQUENCE</scope>
    <source>
        <strain evidence="2">DIVA3 518/3/11/1/6</strain>
    </source>
</reference>
<organism evidence="2">
    <name type="scientific">Vannella robusta</name>
    <dbReference type="NCBI Taxonomy" id="1487602"/>
    <lineage>
        <taxon>Eukaryota</taxon>
        <taxon>Amoebozoa</taxon>
        <taxon>Discosea</taxon>
        <taxon>Flabellinia</taxon>
        <taxon>Vannellidae</taxon>
        <taxon>Vannella</taxon>
    </lineage>
</organism>
<feature type="transmembrane region" description="Helical" evidence="1">
    <location>
        <begin position="182"/>
        <end position="203"/>
    </location>
</feature>
<evidence type="ECO:0000256" key="1">
    <source>
        <dbReference type="SAM" id="Phobius"/>
    </source>
</evidence>
<protein>
    <recommendedName>
        <fullName evidence="3">Acyltransferase 3 domain-containing protein</fullName>
    </recommendedName>
</protein>
<feature type="transmembrane region" description="Helical" evidence="1">
    <location>
        <begin position="148"/>
        <end position="167"/>
    </location>
</feature>
<keyword evidence="1" id="KW-1133">Transmembrane helix</keyword>
<evidence type="ECO:0000313" key="2">
    <source>
        <dbReference type="EMBL" id="CAE2224835.1"/>
    </source>
</evidence>
<gene>
    <name evidence="2" type="ORF">VSP0166_LOCUS10684</name>
</gene>
<keyword evidence="1" id="KW-0472">Membrane</keyword>
<sequence>MSLLGIWLVQDLSTSTILSYVRGYSPSIIKAQPHFFEQFYQRPYCRAAPYIVGLSCGYLYSYLRRNRPDFRIPMPIIHIGYGIALSTIAVIVYSIYWDDQWNQFENSLYLGFSRFAWGLSIAFLNMTMFLGYGGLLRKFFFARVWQPLAKLTYGAYLSHPIFMWLFYFNQWQYIFIQNRNVWYYYIGHAVCAFSFAVIAYLLVEKPFMNLEPILIKGVIRLIFKIRNKPLPKEFQ</sequence>
<accession>A0A7S4IBW6</accession>
<feature type="transmembrane region" description="Helical" evidence="1">
    <location>
        <begin position="116"/>
        <end position="136"/>
    </location>
</feature>